<dbReference type="PANTHER" id="PTHR30136">
    <property type="entry name" value="HELIX-TURN-HELIX TRANSCRIPTIONAL REGULATOR, ICLR FAMILY"/>
    <property type="match status" value="1"/>
</dbReference>
<keyword evidence="3" id="KW-0804">Transcription</keyword>
<feature type="domain" description="HTH iclR-type" evidence="4">
    <location>
        <begin position="12"/>
        <end position="73"/>
    </location>
</feature>
<dbReference type="EMBL" id="JBHTMP010000102">
    <property type="protein sequence ID" value="MFD1325900.1"/>
    <property type="molecule type" value="Genomic_DNA"/>
</dbReference>
<evidence type="ECO:0000313" key="6">
    <source>
        <dbReference type="EMBL" id="MFD1325900.1"/>
    </source>
</evidence>
<dbReference type="Proteomes" id="UP001597260">
    <property type="component" value="Unassembled WGS sequence"/>
</dbReference>
<dbReference type="Pfam" id="PF09339">
    <property type="entry name" value="HTH_IclR"/>
    <property type="match status" value="1"/>
</dbReference>
<protein>
    <submittedName>
        <fullName evidence="6">IclR family transcriptional regulator</fullName>
    </submittedName>
</protein>
<keyword evidence="7" id="KW-1185">Reference proteome</keyword>
<feature type="domain" description="IclR-ED" evidence="5">
    <location>
        <begin position="74"/>
        <end position="260"/>
    </location>
</feature>
<evidence type="ECO:0000259" key="4">
    <source>
        <dbReference type="PROSITE" id="PS51077"/>
    </source>
</evidence>
<comment type="caution">
    <text evidence="6">The sequence shown here is derived from an EMBL/GenBank/DDBJ whole genome shotgun (WGS) entry which is preliminary data.</text>
</comment>
<gene>
    <name evidence="6" type="ORF">ACFQ4H_32965</name>
</gene>
<dbReference type="Pfam" id="PF01614">
    <property type="entry name" value="IclR_C"/>
    <property type="match status" value="1"/>
</dbReference>
<dbReference type="RefSeq" id="WP_377578856.1">
    <property type="nucleotide sequence ID" value="NZ_JBHTMP010000102.1"/>
</dbReference>
<evidence type="ECO:0000256" key="2">
    <source>
        <dbReference type="ARBA" id="ARBA00023125"/>
    </source>
</evidence>
<keyword evidence="1" id="KW-0805">Transcription regulation</keyword>
<organism evidence="6 7">
    <name type="scientific">Micromonospora sonneratiae</name>
    <dbReference type="NCBI Taxonomy" id="1184706"/>
    <lineage>
        <taxon>Bacteria</taxon>
        <taxon>Bacillati</taxon>
        <taxon>Actinomycetota</taxon>
        <taxon>Actinomycetes</taxon>
        <taxon>Micromonosporales</taxon>
        <taxon>Micromonosporaceae</taxon>
        <taxon>Micromonospora</taxon>
    </lineage>
</organism>
<dbReference type="PANTHER" id="PTHR30136:SF24">
    <property type="entry name" value="HTH-TYPE TRANSCRIPTIONAL REPRESSOR ALLR"/>
    <property type="match status" value="1"/>
</dbReference>
<dbReference type="InterPro" id="IPR029016">
    <property type="entry name" value="GAF-like_dom_sf"/>
</dbReference>
<dbReference type="InterPro" id="IPR014757">
    <property type="entry name" value="Tscrpt_reg_IclR_C"/>
</dbReference>
<evidence type="ECO:0000256" key="1">
    <source>
        <dbReference type="ARBA" id="ARBA00023015"/>
    </source>
</evidence>
<dbReference type="PROSITE" id="PS51078">
    <property type="entry name" value="ICLR_ED"/>
    <property type="match status" value="1"/>
</dbReference>
<proteinExistence type="predicted"/>
<keyword evidence="2" id="KW-0238">DNA-binding</keyword>
<dbReference type="InterPro" id="IPR036390">
    <property type="entry name" value="WH_DNA-bd_sf"/>
</dbReference>
<accession>A0ABW3YNN5</accession>
<dbReference type="SUPFAM" id="SSF55781">
    <property type="entry name" value="GAF domain-like"/>
    <property type="match status" value="1"/>
</dbReference>
<sequence length="260" mass="28119">MRDPLAEPSDLIRSVSRALRVLESVGRAPKGLTVKQIARRCELTVATTYHLVRTLAYEGYVIRREDGTYIVGLEVADRYRELVTAFRGPPAVGESLRRASADSGFSHFLGRFVGGQVAITAVSEGSRSPYLEDLVPGFDEGAHATALGKALLATLTPEQRFRYLREFGMRPFTPATLVTAEAFEADLAAGDRRGMHLELGQFRQGVACASVVVCPDKDMERRVVIACALPAADLMTSARVIRAKLQGAARAVAEGLANEG</sequence>
<name>A0ABW3YNN5_9ACTN</name>
<evidence type="ECO:0000313" key="7">
    <source>
        <dbReference type="Proteomes" id="UP001597260"/>
    </source>
</evidence>
<dbReference type="PROSITE" id="PS51077">
    <property type="entry name" value="HTH_ICLR"/>
    <property type="match status" value="1"/>
</dbReference>
<dbReference type="InterPro" id="IPR036388">
    <property type="entry name" value="WH-like_DNA-bd_sf"/>
</dbReference>
<evidence type="ECO:0000259" key="5">
    <source>
        <dbReference type="PROSITE" id="PS51078"/>
    </source>
</evidence>
<dbReference type="InterPro" id="IPR005471">
    <property type="entry name" value="Tscrpt_reg_IclR_N"/>
</dbReference>
<evidence type="ECO:0000256" key="3">
    <source>
        <dbReference type="ARBA" id="ARBA00023163"/>
    </source>
</evidence>
<dbReference type="Gene3D" id="1.10.10.10">
    <property type="entry name" value="Winged helix-like DNA-binding domain superfamily/Winged helix DNA-binding domain"/>
    <property type="match status" value="1"/>
</dbReference>
<reference evidence="7" key="1">
    <citation type="journal article" date="2019" name="Int. J. Syst. Evol. Microbiol.">
        <title>The Global Catalogue of Microorganisms (GCM) 10K type strain sequencing project: providing services to taxonomists for standard genome sequencing and annotation.</title>
        <authorList>
            <consortium name="The Broad Institute Genomics Platform"/>
            <consortium name="The Broad Institute Genome Sequencing Center for Infectious Disease"/>
            <person name="Wu L."/>
            <person name="Ma J."/>
        </authorList>
    </citation>
    <scope>NUCLEOTIDE SEQUENCE [LARGE SCALE GENOMIC DNA]</scope>
    <source>
        <strain evidence="7">JCM 31037</strain>
    </source>
</reference>
<dbReference type="SUPFAM" id="SSF46785">
    <property type="entry name" value="Winged helix' DNA-binding domain"/>
    <property type="match status" value="1"/>
</dbReference>
<dbReference type="SMART" id="SM00346">
    <property type="entry name" value="HTH_ICLR"/>
    <property type="match status" value="1"/>
</dbReference>
<dbReference type="Gene3D" id="3.30.450.40">
    <property type="match status" value="1"/>
</dbReference>
<dbReference type="InterPro" id="IPR050707">
    <property type="entry name" value="HTH_MetabolicPath_Reg"/>
</dbReference>